<dbReference type="SUPFAM" id="SSF52540">
    <property type="entry name" value="P-loop containing nucleoside triphosphate hydrolases"/>
    <property type="match status" value="1"/>
</dbReference>
<keyword evidence="4" id="KW-1185">Reference proteome</keyword>
<gene>
    <name evidence="3" type="ORF">ESP62_002165</name>
</gene>
<protein>
    <submittedName>
        <fullName evidence="3">ATP-binding protein</fullName>
    </submittedName>
</protein>
<dbReference type="EMBL" id="SDPP02000001">
    <property type="protein sequence ID" value="KAA1380891.1"/>
    <property type="molecule type" value="Genomic_DNA"/>
</dbReference>
<keyword evidence="3" id="KW-0547">Nucleotide-binding</keyword>
<dbReference type="GO" id="GO:0005524">
    <property type="term" value="F:ATP binding"/>
    <property type="evidence" value="ECO:0007669"/>
    <property type="project" value="UniProtKB-KW"/>
</dbReference>
<dbReference type="Proteomes" id="UP001515100">
    <property type="component" value="Unassembled WGS sequence"/>
</dbReference>
<dbReference type="OrthoDB" id="128089at2"/>
<sequence length="414" mass="44757">MVDARLQRLLSAFPAVALLGPRAVGKTTTARSLAGSVVRLDRAAEAAAFEADPDAALIGLAEPVLLDEWQEVPGVLGAVKRAVDDSGRPGRFILSGSVRAELDTQTWPGTGRVIQLAMRGLTVAELEGASASSPFLQRVTANDPAALGPGSEDDLRSYVQRALRSGFPYPALRLSDDERRTWLAGYVDQVVSRDAPHVGGARSTVRLRRYLEALALVAGGVVTETTILQASGLNRATAQSYEQLFVDLHILDLVPSWHSNRISRLVKMPKRYLSDAALIAGVGGLTAEDVMRDGDILGRVLDNFVYQQIRAECGVMDVPPRLYHLRNQDARREVDMLVELGGGRIVGIEVKATASPSRHDARHLEWLRDELGEAFVAGVVLHTGPRAFSLGDRVTAAPISTLWCQVEQAVVRGR</sequence>
<evidence type="ECO:0000313" key="4">
    <source>
        <dbReference type="Proteomes" id="UP001515100"/>
    </source>
</evidence>
<feature type="domain" description="AAA" evidence="1">
    <location>
        <begin position="14"/>
        <end position="126"/>
    </location>
</feature>
<name>A0A641AV80_9ACTN</name>
<dbReference type="InterPro" id="IPR027417">
    <property type="entry name" value="P-loop_NTPase"/>
</dbReference>
<keyword evidence="3" id="KW-0067">ATP-binding</keyword>
<dbReference type="PANTHER" id="PTHR43566">
    <property type="entry name" value="CONSERVED PROTEIN"/>
    <property type="match status" value="1"/>
</dbReference>
<dbReference type="PANTHER" id="PTHR43566:SF2">
    <property type="entry name" value="DUF4143 DOMAIN-CONTAINING PROTEIN"/>
    <property type="match status" value="1"/>
</dbReference>
<evidence type="ECO:0000259" key="2">
    <source>
        <dbReference type="Pfam" id="PF13635"/>
    </source>
</evidence>
<feature type="domain" description="DUF4143" evidence="2">
    <location>
        <begin position="193"/>
        <end position="352"/>
    </location>
</feature>
<accession>A0A641AV80</accession>
<reference evidence="3" key="1">
    <citation type="submission" date="2019-09" db="EMBL/GenBank/DDBJ databases">
        <authorList>
            <person name="Li J."/>
        </authorList>
    </citation>
    <scope>NUCLEOTIDE SEQUENCE [LARGE SCALE GENOMIC DNA]</scope>
    <source>
        <strain evidence="3">NRBC 14897</strain>
    </source>
</reference>
<proteinExistence type="predicted"/>
<evidence type="ECO:0000259" key="1">
    <source>
        <dbReference type="Pfam" id="PF13173"/>
    </source>
</evidence>
<dbReference type="Pfam" id="PF13635">
    <property type="entry name" value="DUF4143"/>
    <property type="match status" value="1"/>
</dbReference>
<dbReference type="Pfam" id="PF13173">
    <property type="entry name" value="AAA_14"/>
    <property type="match status" value="1"/>
</dbReference>
<dbReference type="InterPro" id="IPR041682">
    <property type="entry name" value="AAA_14"/>
</dbReference>
<dbReference type="AlphaFoldDB" id="A0A641AV80"/>
<comment type="caution">
    <text evidence="3">The sequence shown here is derived from an EMBL/GenBank/DDBJ whole genome shotgun (WGS) entry which is preliminary data.</text>
</comment>
<organism evidence="3 4">
    <name type="scientific">Aeromicrobium fastidiosum</name>
    <dbReference type="NCBI Taxonomy" id="52699"/>
    <lineage>
        <taxon>Bacteria</taxon>
        <taxon>Bacillati</taxon>
        <taxon>Actinomycetota</taxon>
        <taxon>Actinomycetes</taxon>
        <taxon>Propionibacteriales</taxon>
        <taxon>Nocardioidaceae</taxon>
        <taxon>Aeromicrobium</taxon>
    </lineage>
</organism>
<evidence type="ECO:0000313" key="3">
    <source>
        <dbReference type="EMBL" id="KAA1380891.1"/>
    </source>
</evidence>
<dbReference type="InterPro" id="IPR025420">
    <property type="entry name" value="DUF4143"/>
</dbReference>